<dbReference type="AlphaFoldDB" id="A0A975SWN9"/>
<dbReference type="PANTHER" id="PTHR42852">
    <property type="entry name" value="THIOL:DISULFIDE INTERCHANGE PROTEIN DSBE"/>
    <property type="match status" value="1"/>
</dbReference>
<evidence type="ECO:0000313" key="7">
    <source>
        <dbReference type="EMBL" id="QWZ07182.1"/>
    </source>
</evidence>
<dbReference type="EMBL" id="CP077062">
    <property type="protein sequence ID" value="QWZ07182.1"/>
    <property type="molecule type" value="Genomic_DNA"/>
</dbReference>
<dbReference type="PROSITE" id="PS51257">
    <property type="entry name" value="PROKAR_LIPOPROTEIN"/>
    <property type="match status" value="1"/>
</dbReference>
<dbReference type="Pfam" id="PF00578">
    <property type="entry name" value="AhpC-TSA"/>
    <property type="match status" value="1"/>
</dbReference>
<dbReference type="GO" id="GO:0016209">
    <property type="term" value="F:antioxidant activity"/>
    <property type="evidence" value="ECO:0007669"/>
    <property type="project" value="InterPro"/>
</dbReference>
<keyword evidence="2" id="KW-0812">Transmembrane</keyword>
<dbReference type="InterPro" id="IPR013766">
    <property type="entry name" value="Thioredoxin_domain"/>
</dbReference>
<protein>
    <submittedName>
        <fullName evidence="7">TlpA family protein disulfide reductase</fullName>
    </submittedName>
</protein>
<feature type="signal peptide" evidence="5">
    <location>
        <begin position="1"/>
        <end position="20"/>
    </location>
</feature>
<dbReference type="InterPro" id="IPR017937">
    <property type="entry name" value="Thioredoxin_CS"/>
</dbReference>
<feature type="chain" id="PRO_5038994185" evidence="5">
    <location>
        <begin position="21"/>
        <end position="190"/>
    </location>
</feature>
<organism evidence="7 8">
    <name type="scientific">Nocardioides panacis</name>
    <dbReference type="NCBI Taxonomy" id="2849501"/>
    <lineage>
        <taxon>Bacteria</taxon>
        <taxon>Bacillati</taxon>
        <taxon>Actinomycetota</taxon>
        <taxon>Actinomycetes</taxon>
        <taxon>Propionibacteriales</taxon>
        <taxon>Nocardioidaceae</taxon>
        <taxon>Nocardioides</taxon>
    </lineage>
</organism>
<dbReference type="CDD" id="cd02966">
    <property type="entry name" value="TlpA_like_family"/>
    <property type="match status" value="1"/>
</dbReference>
<evidence type="ECO:0000256" key="2">
    <source>
        <dbReference type="ARBA" id="ARBA00022968"/>
    </source>
</evidence>
<dbReference type="InterPro" id="IPR050553">
    <property type="entry name" value="Thioredoxin_ResA/DsbE_sf"/>
</dbReference>
<evidence type="ECO:0000256" key="5">
    <source>
        <dbReference type="SAM" id="SignalP"/>
    </source>
</evidence>
<dbReference type="GO" id="GO:0016491">
    <property type="term" value="F:oxidoreductase activity"/>
    <property type="evidence" value="ECO:0007669"/>
    <property type="project" value="InterPro"/>
</dbReference>
<keyword evidence="1" id="KW-0201">Cytochrome c-type biogenesis</keyword>
<keyword evidence="3" id="KW-1015">Disulfide bond</keyword>
<proteinExistence type="predicted"/>
<evidence type="ECO:0000259" key="6">
    <source>
        <dbReference type="PROSITE" id="PS51352"/>
    </source>
</evidence>
<evidence type="ECO:0000256" key="1">
    <source>
        <dbReference type="ARBA" id="ARBA00022748"/>
    </source>
</evidence>
<dbReference type="PROSITE" id="PS51352">
    <property type="entry name" value="THIOREDOXIN_2"/>
    <property type="match status" value="1"/>
</dbReference>
<reference evidence="7" key="1">
    <citation type="submission" date="2021-06" db="EMBL/GenBank/DDBJ databases">
        <title>Complete genome sequence of Nocardioides sp. G188.</title>
        <authorList>
            <person name="Im W.-T."/>
        </authorList>
    </citation>
    <scope>NUCLEOTIDE SEQUENCE</scope>
    <source>
        <strain evidence="7">G188</strain>
    </source>
</reference>
<evidence type="ECO:0000256" key="4">
    <source>
        <dbReference type="ARBA" id="ARBA00023284"/>
    </source>
</evidence>
<gene>
    <name evidence="7" type="ORF">KRR39_17085</name>
</gene>
<dbReference type="Proteomes" id="UP000683575">
    <property type="component" value="Chromosome"/>
</dbReference>
<feature type="domain" description="Thioredoxin" evidence="6">
    <location>
        <begin position="47"/>
        <end position="190"/>
    </location>
</feature>
<dbReference type="PANTHER" id="PTHR42852:SF6">
    <property type="entry name" value="THIOL:DISULFIDE INTERCHANGE PROTEIN DSBE"/>
    <property type="match status" value="1"/>
</dbReference>
<evidence type="ECO:0000313" key="8">
    <source>
        <dbReference type="Proteomes" id="UP000683575"/>
    </source>
</evidence>
<keyword evidence="2" id="KW-0735">Signal-anchor</keyword>
<sequence>MTSRPRVLALAALLCGGLLAGCSNDISSSGGDQGFVAGKGIITSVKTAADRKAPGAVAGTTLDGDQVSLADYRGKVVVVNVWGSWCGPCRAEAGMLADASRELGPRGVEFLGIDSRDPSAGNARAFVRRFKIPYPSIYDQQGSTLLAFRGTLPATTVPSTVVVDAQGRVSGSVIGPITRTTLDDLVEDAS</sequence>
<dbReference type="PROSITE" id="PS00194">
    <property type="entry name" value="THIOREDOXIN_1"/>
    <property type="match status" value="1"/>
</dbReference>
<dbReference type="RefSeq" id="WP_216938693.1">
    <property type="nucleotide sequence ID" value="NZ_CP077062.1"/>
</dbReference>
<name>A0A975SWN9_9ACTN</name>
<keyword evidence="4" id="KW-0676">Redox-active center</keyword>
<dbReference type="InterPro" id="IPR000866">
    <property type="entry name" value="AhpC/TSA"/>
</dbReference>
<evidence type="ECO:0000256" key="3">
    <source>
        <dbReference type="ARBA" id="ARBA00023157"/>
    </source>
</evidence>
<dbReference type="GO" id="GO:0017004">
    <property type="term" value="P:cytochrome complex assembly"/>
    <property type="evidence" value="ECO:0007669"/>
    <property type="project" value="UniProtKB-KW"/>
</dbReference>
<keyword evidence="5" id="KW-0732">Signal</keyword>
<accession>A0A975SWN9</accession>
<keyword evidence="8" id="KW-1185">Reference proteome</keyword>
<dbReference type="KEGG" id="nps:KRR39_17085"/>